<accession>A0A1H1WL62</accession>
<feature type="domain" description="Pyrrolo-quinoline quinone repeat" evidence="2">
    <location>
        <begin position="383"/>
        <end position="512"/>
    </location>
</feature>
<gene>
    <name evidence="3" type="ORF">SAMN04489812_3705</name>
</gene>
<dbReference type="AlphaFoldDB" id="A0A1H1WL62"/>
<evidence type="ECO:0000256" key="1">
    <source>
        <dbReference type="SAM" id="MobiDB-lite"/>
    </source>
</evidence>
<reference evidence="3 4" key="1">
    <citation type="submission" date="2016-10" db="EMBL/GenBank/DDBJ databases">
        <authorList>
            <person name="de Groot N.N."/>
        </authorList>
    </citation>
    <scope>NUCLEOTIDE SEQUENCE [LARGE SCALE GENOMIC DNA]</scope>
    <source>
        <strain evidence="3 4">DSM 21800</strain>
    </source>
</reference>
<dbReference type="Gene3D" id="2.130.10.10">
    <property type="entry name" value="YVTN repeat-like/Quinoprotein amine dehydrogenase"/>
    <property type="match status" value="1"/>
</dbReference>
<keyword evidence="4" id="KW-1185">Reference proteome</keyword>
<dbReference type="RefSeq" id="WP_157683547.1">
    <property type="nucleotide sequence ID" value="NZ_LT629772.1"/>
</dbReference>
<dbReference type="Proteomes" id="UP000199103">
    <property type="component" value="Chromosome I"/>
</dbReference>
<feature type="region of interest" description="Disordered" evidence="1">
    <location>
        <begin position="234"/>
        <end position="273"/>
    </location>
</feature>
<evidence type="ECO:0000313" key="3">
    <source>
        <dbReference type="EMBL" id="SDS97835.1"/>
    </source>
</evidence>
<protein>
    <submittedName>
        <fullName evidence="3">Outer membrane protein assembly factor BamB, contains PQQ-like beta-propeller repeat</fullName>
    </submittedName>
</protein>
<dbReference type="EMBL" id="LT629772">
    <property type="protein sequence ID" value="SDS97835.1"/>
    <property type="molecule type" value="Genomic_DNA"/>
</dbReference>
<dbReference type="PANTHER" id="PTHR34512:SF30">
    <property type="entry name" value="OUTER MEMBRANE PROTEIN ASSEMBLY FACTOR BAMB"/>
    <property type="match status" value="1"/>
</dbReference>
<evidence type="ECO:0000313" key="4">
    <source>
        <dbReference type="Proteomes" id="UP000199103"/>
    </source>
</evidence>
<dbReference type="Pfam" id="PF13360">
    <property type="entry name" value="PQQ_2"/>
    <property type="match status" value="1"/>
</dbReference>
<proteinExistence type="predicted"/>
<dbReference type="STRING" id="630515.SAMN04489812_3705"/>
<dbReference type="PANTHER" id="PTHR34512">
    <property type="entry name" value="CELL SURFACE PROTEIN"/>
    <property type="match status" value="1"/>
</dbReference>
<dbReference type="InterPro" id="IPR015943">
    <property type="entry name" value="WD40/YVTN_repeat-like_dom_sf"/>
</dbReference>
<dbReference type="OrthoDB" id="3719819at2"/>
<dbReference type="InterPro" id="IPR011047">
    <property type="entry name" value="Quinoprotein_ADH-like_sf"/>
</dbReference>
<evidence type="ECO:0000259" key="2">
    <source>
        <dbReference type="Pfam" id="PF13360"/>
    </source>
</evidence>
<organism evidence="3 4">
    <name type="scientific">Microlunatus soli</name>
    <dbReference type="NCBI Taxonomy" id="630515"/>
    <lineage>
        <taxon>Bacteria</taxon>
        <taxon>Bacillati</taxon>
        <taxon>Actinomycetota</taxon>
        <taxon>Actinomycetes</taxon>
        <taxon>Propionibacteriales</taxon>
        <taxon>Propionibacteriaceae</taxon>
        <taxon>Microlunatus</taxon>
    </lineage>
</organism>
<dbReference type="SMART" id="SM00564">
    <property type="entry name" value="PQQ"/>
    <property type="match status" value="4"/>
</dbReference>
<dbReference type="InterPro" id="IPR018391">
    <property type="entry name" value="PQQ_b-propeller_rpt"/>
</dbReference>
<dbReference type="SUPFAM" id="SSF50998">
    <property type="entry name" value="Quinoprotein alcohol dehydrogenase-like"/>
    <property type="match status" value="1"/>
</dbReference>
<dbReference type="InterPro" id="IPR002372">
    <property type="entry name" value="PQQ_rpt_dom"/>
</dbReference>
<name>A0A1H1WL62_9ACTN</name>
<sequence length="629" mass="66679">MTQPANDSRPRSRRIPPTALAAVLTLAILVGSGVAATATLVGPSPRANRFAPADGQVAAVRWQQGEHSARASVEHARLHGIRVYGAFPSSLITHAAPVPDLPIPDTDWWREVITPSSLSDPTPRLRLRSVTDDGIRLHAQDWGRLGVVFDPAPVELPRSVAIGDGWADHGLIGIGAGTGLQYRRESRAMRPAAADRAEAGCLLVRSRTTVTASSGPLDWREDETWCPGAGVVESEGSFPLPGDSDEAQDKGTAAGDEATSYRLTPDNGPAEAVDPAAVRPAGEQDLDPPARDWTGAALQFDHGDDTFGPVPADLDVDTPLTQRVSADRSGALHAVAGNTTDVVTGYGLQPGKVWLHNWAHPGGSITSVTSLGLLTLVSTDRRVLRAYDPYGRVRWTVPLDDLTAVAPVRAADDRILVTTLRGDLIMLDARTGGTRWSRRIAGPITIPPVATHEAIAIGTRTELVVLDPSDGSRRWQQEATDPIAVAAAGDNVVVMSYGTVTAYAAADGRYRWVRFRDDDLREMITVDDHLLLTSAAALESITATGRRSWRRSGSPITTIAVGSTIVTVGRDRISALTGAGSLVGQWPAPGIVTGDHRLLSADGALFAVGRTDDYAVAGVRIAPPARDRS</sequence>